<keyword evidence="3" id="KW-1185">Reference proteome</keyword>
<dbReference type="AlphaFoldDB" id="A0A6G1BXR4"/>
<evidence type="ECO:0000256" key="1">
    <source>
        <dbReference type="SAM" id="MobiDB-lite"/>
    </source>
</evidence>
<reference evidence="2 3" key="1">
    <citation type="submission" date="2019-11" db="EMBL/GenBank/DDBJ databases">
        <title>Whole genome sequence of Oryza granulata.</title>
        <authorList>
            <person name="Li W."/>
        </authorList>
    </citation>
    <scope>NUCLEOTIDE SEQUENCE [LARGE SCALE GENOMIC DNA]</scope>
    <source>
        <strain evidence="3">cv. Menghai</strain>
        <tissue evidence="2">Leaf</tissue>
    </source>
</reference>
<evidence type="ECO:0000313" key="2">
    <source>
        <dbReference type="EMBL" id="KAF0892561.1"/>
    </source>
</evidence>
<dbReference type="EMBL" id="SPHZ02000011">
    <property type="protein sequence ID" value="KAF0892561.1"/>
    <property type="molecule type" value="Genomic_DNA"/>
</dbReference>
<feature type="compositionally biased region" description="Low complexity" evidence="1">
    <location>
        <begin position="9"/>
        <end position="20"/>
    </location>
</feature>
<feature type="region of interest" description="Disordered" evidence="1">
    <location>
        <begin position="1"/>
        <end position="20"/>
    </location>
</feature>
<evidence type="ECO:0000313" key="3">
    <source>
        <dbReference type="Proteomes" id="UP000479710"/>
    </source>
</evidence>
<comment type="caution">
    <text evidence="2">The sequence shown here is derived from an EMBL/GenBank/DDBJ whole genome shotgun (WGS) entry which is preliminary data.</text>
</comment>
<sequence>MRPQRRRTPTTTHCKTAAAATRVAHAANRRHARDLAAVTRARAVATCRNLAIDRLLEMVTSVVSVVTEPGRHARTRGAAQHAVTGGVASIST</sequence>
<gene>
    <name evidence="2" type="ORF">E2562_016858</name>
</gene>
<protein>
    <submittedName>
        <fullName evidence="2">Uncharacterized protein</fullName>
    </submittedName>
</protein>
<name>A0A6G1BXR4_9ORYZ</name>
<proteinExistence type="predicted"/>
<organism evidence="2 3">
    <name type="scientific">Oryza meyeriana var. granulata</name>
    <dbReference type="NCBI Taxonomy" id="110450"/>
    <lineage>
        <taxon>Eukaryota</taxon>
        <taxon>Viridiplantae</taxon>
        <taxon>Streptophyta</taxon>
        <taxon>Embryophyta</taxon>
        <taxon>Tracheophyta</taxon>
        <taxon>Spermatophyta</taxon>
        <taxon>Magnoliopsida</taxon>
        <taxon>Liliopsida</taxon>
        <taxon>Poales</taxon>
        <taxon>Poaceae</taxon>
        <taxon>BOP clade</taxon>
        <taxon>Oryzoideae</taxon>
        <taxon>Oryzeae</taxon>
        <taxon>Oryzinae</taxon>
        <taxon>Oryza</taxon>
        <taxon>Oryza meyeriana</taxon>
    </lineage>
</organism>
<dbReference type="Proteomes" id="UP000479710">
    <property type="component" value="Unassembled WGS sequence"/>
</dbReference>
<accession>A0A6G1BXR4</accession>